<accession>A0AC58UK21</accession>
<dbReference type="RefSeq" id="XP_075109840.1">
    <property type="nucleotide sequence ID" value="XM_075253739.1"/>
</dbReference>
<evidence type="ECO:0000313" key="1">
    <source>
        <dbReference type="Proteomes" id="UP000790787"/>
    </source>
</evidence>
<gene>
    <name evidence="2" type="primary">LOC107809982</name>
</gene>
<dbReference type="Proteomes" id="UP000790787">
    <property type="component" value="Chromosome 5"/>
</dbReference>
<organism evidence="1 2">
    <name type="scientific">Nicotiana tabacum</name>
    <name type="common">Common tobacco</name>
    <dbReference type="NCBI Taxonomy" id="4097"/>
    <lineage>
        <taxon>Eukaryota</taxon>
        <taxon>Viridiplantae</taxon>
        <taxon>Streptophyta</taxon>
        <taxon>Embryophyta</taxon>
        <taxon>Tracheophyta</taxon>
        <taxon>Spermatophyta</taxon>
        <taxon>Magnoliopsida</taxon>
        <taxon>eudicotyledons</taxon>
        <taxon>Gunneridae</taxon>
        <taxon>Pentapetalae</taxon>
        <taxon>asterids</taxon>
        <taxon>lamiids</taxon>
        <taxon>Solanales</taxon>
        <taxon>Solanaceae</taxon>
        <taxon>Nicotianoideae</taxon>
        <taxon>Nicotianeae</taxon>
        <taxon>Nicotiana</taxon>
    </lineage>
</organism>
<protein>
    <submittedName>
        <fullName evidence="2">Uncharacterized protein LOC107809982 isoform X1</fullName>
    </submittedName>
</protein>
<keyword evidence="1" id="KW-1185">Reference proteome</keyword>
<sequence length="190" mass="21329">MFESILERKLSKVSGDKKDVPISRSGQRNKSPCLVDRSAKMKFNHRKKYKEISPDRKEALLLNRCMKEIDSRKRLLESRTLDDSVKSTSLSNSTLQRESALIIRDFSLTSNQGSISGTSNDRCGVGSENVANRGSYHYQIQAYLVPLPSADHSGSGGSEESLDGEDMRYQLGWTTTSTTRCGHQRPRTRP</sequence>
<name>A0AC58UK21_TOBAC</name>
<evidence type="ECO:0000313" key="2">
    <source>
        <dbReference type="RefSeq" id="XP_075109840.1"/>
    </source>
</evidence>
<reference evidence="2" key="2">
    <citation type="submission" date="2025-08" db="UniProtKB">
        <authorList>
            <consortium name="RefSeq"/>
        </authorList>
    </citation>
    <scope>IDENTIFICATION</scope>
    <source>
        <tissue evidence="2">Leaf</tissue>
    </source>
</reference>
<reference evidence="1" key="1">
    <citation type="journal article" date="2014" name="Nat. Commun.">
        <title>The tobacco genome sequence and its comparison with those of tomato and potato.</title>
        <authorList>
            <person name="Sierro N."/>
            <person name="Battey J.N."/>
            <person name="Ouadi S."/>
            <person name="Bakaher N."/>
            <person name="Bovet L."/>
            <person name="Willig A."/>
            <person name="Goepfert S."/>
            <person name="Peitsch M.C."/>
            <person name="Ivanov N.V."/>
        </authorList>
    </citation>
    <scope>NUCLEOTIDE SEQUENCE [LARGE SCALE GENOMIC DNA]</scope>
</reference>
<proteinExistence type="predicted"/>